<accession>A0A3M0YXL7</accession>
<gene>
    <name evidence="1" type="ORF">D6810_02920</name>
</gene>
<sequence length="60" mass="6393">MILGSVFVTSFTHDCVTGKLKSLVVKSGIRLELFSQSLVRVQGVLNSVGCLLAGLLEKSL</sequence>
<dbReference type="AlphaFoldDB" id="A0A3M0YXL7"/>
<organism evidence="1 2">
    <name type="scientific">Candidatus Dojkabacteria bacterium</name>
    <dbReference type="NCBI Taxonomy" id="2099670"/>
    <lineage>
        <taxon>Bacteria</taxon>
        <taxon>Candidatus Dojkabacteria</taxon>
    </lineage>
</organism>
<name>A0A3M0YXL7_9BACT</name>
<evidence type="ECO:0000313" key="1">
    <source>
        <dbReference type="EMBL" id="RMD76819.1"/>
    </source>
</evidence>
<proteinExistence type="predicted"/>
<evidence type="ECO:0000313" key="2">
    <source>
        <dbReference type="Proteomes" id="UP000269410"/>
    </source>
</evidence>
<protein>
    <submittedName>
        <fullName evidence="1">Uncharacterized protein</fullName>
    </submittedName>
</protein>
<dbReference type="EMBL" id="RFKV01000094">
    <property type="protein sequence ID" value="RMD76819.1"/>
    <property type="molecule type" value="Genomic_DNA"/>
</dbReference>
<comment type="caution">
    <text evidence="1">The sequence shown here is derived from an EMBL/GenBank/DDBJ whole genome shotgun (WGS) entry which is preliminary data.</text>
</comment>
<reference evidence="1 2" key="1">
    <citation type="submission" date="2018-10" db="EMBL/GenBank/DDBJ databases">
        <title>Thermophilic Lithotrophy and Phototrophy in an Intertidal, Iron-rich, Geothermal Spring.</title>
        <authorList>
            <person name="Ward L.M."/>
            <person name="Idei A."/>
            <person name="Nakagawa M."/>
            <person name="Ueno Y."/>
            <person name="Fischer W."/>
            <person name="Mcglynn S.E."/>
        </authorList>
    </citation>
    <scope>NUCLEOTIDE SEQUENCE [LARGE SCALE GENOMIC DNA]</scope>
    <source>
        <strain evidence="1">J137</strain>
    </source>
</reference>
<dbReference type="Proteomes" id="UP000269410">
    <property type="component" value="Unassembled WGS sequence"/>
</dbReference>